<dbReference type="EMBL" id="JAPYYP010000030">
    <property type="protein sequence ID" value="MDA5110345.1"/>
    <property type="molecule type" value="Genomic_DNA"/>
</dbReference>
<dbReference type="InterPro" id="IPR046141">
    <property type="entry name" value="DUF6143"/>
</dbReference>
<gene>
    <name evidence="1" type="ORF">O3V59_18450</name>
</gene>
<organism evidence="1 2">
    <name type="scientific">Brevibacillus thermoruber</name>
    <dbReference type="NCBI Taxonomy" id="33942"/>
    <lineage>
        <taxon>Bacteria</taxon>
        <taxon>Bacillati</taxon>
        <taxon>Bacillota</taxon>
        <taxon>Bacilli</taxon>
        <taxon>Bacillales</taxon>
        <taxon>Paenibacillaceae</taxon>
        <taxon>Brevibacillus</taxon>
    </lineage>
</organism>
<dbReference type="AlphaFoldDB" id="A0A9X3Z571"/>
<dbReference type="Pfam" id="PF19640">
    <property type="entry name" value="DUF6143"/>
    <property type="match status" value="1"/>
</dbReference>
<evidence type="ECO:0000313" key="1">
    <source>
        <dbReference type="EMBL" id="MDA5110345.1"/>
    </source>
</evidence>
<evidence type="ECO:0000313" key="2">
    <source>
        <dbReference type="Proteomes" id="UP001151071"/>
    </source>
</evidence>
<accession>A0A9X3Z571</accession>
<dbReference type="RefSeq" id="WP_271140716.1">
    <property type="nucleotide sequence ID" value="NZ_JAPYYP010000030.1"/>
</dbReference>
<keyword evidence="2" id="KW-1185">Reference proteome</keyword>
<name>A0A9X3Z571_9BACL</name>
<reference evidence="1" key="1">
    <citation type="submission" date="2022-12" db="EMBL/GenBank/DDBJ databases">
        <title>Draft genome sequence of the thermophilic strain Brevibacillus thermoruber HT42, isolated from Los Humeros, Puebla, Mexico, with biotechnological potential.</title>
        <authorList>
            <person name="Lara Sanchez J."/>
            <person name="Solis Palacios R."/>
            <person name="Bustos Baena A.S."/>
            <person name="Ruz Baez A.E."/>
            <person name="Espinosa Luna G."/>
            <person name="Oliart Ros R.M."/>
        </authorList>
    </citation>
    <scope>NUCLEOTIDE SEQUENCE</scope>
    <source>
        <strain evidence="1">HT42</strain>
    </source>
</reference>
<sequence>MANPPYAQPSYYYGIPDMFLQMGYVPYSRHTAGEQPDMHVDIPLATAMAMQGKYYLGQTEKLTAGSGVQAWGALVNPYRSGVQVYVNDWFLTNRADHPVEVHIWLGKANQLGTATASRQVTPGSIQLPPCPDPKGQILYASTTTEMPRDGVIASTRILPPSSTTAAEKSGRWILGPGTALLFHIPAEVPSSELTVSFGWWEQPVYG</sequence>
<dbReference type="Proteomes" id="UP001151071">
    <property type="component" value="Unassembled WGS sequence"/>
</dbReference>
<protein>
    <submittedName>
        <fullName evidence="1">DUF6143 family protein</fullName>
    </submittedName>
</protein>
<comment type="caution">
    <text evidence="1">The sequence shown here is derived from an EMBL/GenBank/DDBJ whole genome shotgun (WGS) entry which is preliminary data.</text>
</comment>
<proteinExistence type="predicted"/>